<evidence type="ECO:0000313" key="12">
    <source>
        <dbReference type="Proteomes" id="UP000680158"/>
    </source>
</evidence>
<feature type="transmembrane region" description="Helical" evidence="9">
    <location>
        <begin position="6"/>
        <end position="25"/>
    </location>
</feature>
<dbReference type="GO" id="GO:0015031">
    <property type="term" value="P:protein transport"/>
    <property type="evidence" value="ECO:0007669"/>
    <property type="project" value="UniProtKB-KW"/>
</dbReference>
<evidence type="ECO:0000256" key="3">
    <source>
        <dbReference type="ARBA" id="ARBA00022475"/>
    </source>
</evidence>
<feature type="domain" description="Type II secretion system protein GspC N-terminal" evidence="10">
    <location>
        <begin position="67"/>
        <end position="122"/>
    </location>
</feature>
<dbReference type="EMBL" id="JAGSPM010000001">
    <property type="protein sequence ID" value="MBR7744971.1"/>
    <property type="molecule type" value="Genomic_DNA"/>
</dbReference>
<evidence type="ECO:0000256" key="2">
    <source>
        <dbReference type="ARBA" id="ARBA00022448"/>
    </source>
</evidence>
<keyword evidence="7 9" id="KW-1133">Transmembrane helix</keyword>
<sequence>MKRLPLIINIILFSMLCVVVTYWGMQIFKPASRPIQAPVSVDGYQPSVGQWGDLFGLSATTQAAPSSYQLKGVIVAANPKDSVAIIVVEGQPNFTVGIGKELMPNVRLQEVHADHVIVSESGIPRRVDLPAPTPHAGIVQVAPSAPISPAPGLVPPQIPSPTK</sequence>
<evidence type="ECO:0000256" key="5">
    <source>
        <dbReference type="ARBA" id="ARBA00022692"/>
    </source>
</evidence>
<evidence type="ECO:0000256" key="9">
    <source>
        <dbReference type="SAM" id="Phobius"/>
    </source>
</evidence>
<comment type="subcellular location">
    <subcellularLocation>
        <location evidence="1">Cell inner membrane</location>
    </subcellularLocation>
</comment>
<dbReference type="Proteomes" id="UP000680158">
    <property type="component" value="Unassembled WGS sequence"/>
</dbReference>
<keyword evidence="2" id="KW-0813">Transport</keyword>
<keyword evidence="3" id="KW-1003">Cell membrane</keyword>
<keyword evidence="5 9" id="KW-0812">Transmembrane</keyword>
<evidence type="ECO:0000259" key="10">
    <source>
        <dbReference type="Pfam" id="PF11356"/>
    </source>
</evidence>
<keyword evidence="12" id="KW-1185">Reference proteome</keyword>
<evidence type="ECO:0000256" key="8">
    <source>
        <dbReference type="ARBA" id="ARBA00023136"/>
    </source>
</evidence>
<proteinExistence type="predicted"/>
<dbReference type="GO" id="GO:0005886">
    <property type="term" value="C:plasma membrane"/>
    <property type="evidence" value="ECO:0007669"/>
    <property type="project" value="UniProtKB-SubCell"/>
</dbReference>
<dbReference type="InterPro" id="IPR024961">
    <property type="entry name" value="T2SS_GspC_N"/>
</dbReference>
<comment type="caution">
    <text evidence="11">The sequence shown here is derived from an EMBL/GenBank/DDBJ whole genome shotgun (WGS) entry which is preliminary data.</text>
</comment>
<evidence type="ECO:0000313" key="11">
    <source>
        <dbReference type="EMBL" id="MBR7744971.1"/>
    </source>
</evidence>
<reference evidence="11 12" key="1">
    <citation type="submission" date="2021-04" db="EMBL/GenBank/DDBJ databases">
        <title>novel species isolated from subtropical streams in China.</title>
        <authorList>
            <person name="Lu H."/>
        </authorList>
    </citation>
    <scope>NUCLEOTIDE SEQUENCE [LARGE SCALE GENOMIC DNA]</scope>
    <source>
        <strain evidence="11 12">BYS107W</strain>
    </source>
</reference>
<dbReference type="Gene3D" id="2.30.30.830">
    <property type="match status" value="1"/>
</dbReference>
<name>A0A941DBB7_9BURK</name>
<keyword evidence="8 9" id="KW-0472">Membrane</keyword>
<dbReference type="AlphaFoldDB" id="A0A941DBB7"/>
<dbReference type="Pfam" id="PF11356">
    <property type="entry name" value="T2SSC"/>
    <property type="match status" value="1"/>
</dbReference>
<organism evidence="11 12">
    <name type="scientific">Undibacterium baiyunense</name>
    <dbReference type="NCBI Taxonomy" id="2828731"/>
    <lineage>
        <taxon>Bacteria</taxon>
        <taxon>Pseudomonadati</taxon>
        <taxon>Pseudomonadota</taxon>
        <taxon>Betaproteobacteria</taxon>
        <taxon>Burkholderiales</taxon>
        <taxon>Oxalobacteraceae</taxon>
        <taxon>Undibacterium</taxon>
    </lineage>
</organism>
<keyword evidence="4" id="KW-0997">Cell inner membrane</keyword>
<dbReference type="RefSeq" id="WP_212682473.1">
    <property type="nucleotide sequence ID" value="NZ_JAGSPM010000001.1"/>
</dbReference>
<evidence type="ECO:0000256" key="1">
    <source>
        <dbReference type="ARBA" id="ARBA00004533"/>
    </source>
</evidence>
<protein>
    <recommendedName>
        <fullName evidence="10">Type II secretion system protein GspC N-terminal domain-containing protein</fullName>
    </recommendedName>
</protein>
<keyword evidence="6" id="KW-0653">Protein transport</keyword>
<evidence type="ECO:0000256" key="7">
    <source>
        <dbReference type="ARBA" id="ARBA00022989"/>
    </source>
</evidence>
<evidence type="ECO:0000256" key="6">
    <source>
        <dbReference type="ARBA" id="ARBA00022927"/>
    </source>
</evidence>
<gene>
    <name evidence="11" type="ORF">KDM92_00130</name>
</gene>
<accession>A0A941DBB7</accession>
<evidence type="ECO:0000256" key="4">
    <source>
        <dbReference type="ARBA" id="ARBA00022519"/>
    </source>
</evidence>